<sequence length="219" mass="23270">MARRSDSLSRDRIVAAAIEVLDAAGESGLTFRVLSERLATGPGAIYWHVANKGELLAAATDAVVVAALTEEPASGSPQDRLRAVALGLFDAVDEHPWMAAQLSAGAWQAGGPRIVEAVGRQVRALGVPPRDWFVTATVLVQYILGAAAQNAANARSAGPDTSREEMLDAMATRWEALDPQEWSFTRTVGDQMRHHDDRDQFVAGIDIAVAGIAALYPAS</sequence>
<keyword evidence="7" id="KW-1185">Reference proteome</keyword>
<evidence type="ECO:0000256" key="4">
    <source>
        <dbReference type="PROSITE-ProRule" id="PRU00335"/>
    </source>
</evidence>
<dbReference type="InterPro" id="IPR009057">
    <property type="entry name" value="Homeodomain-like_sf"/>
</dbReference>
<dbReference type="RefSeq" id="WP_179795970.1">
    <property type="nucleotide sequence ID" value="NZ_BAABHP010000027.1"/>
</dbReference>
<keyword evidence="2 4" id="KW-0238">DNA-binding</keyword>
<dbReference type="Gene3D" id="1.10.357.10">
    <property type="entry name" value="Tetracycline Repressor, domain 2"/>
    <property type="match status" value="1"/>
</dbReference>
<keyword evidence="3" id="KW-0804">Transcription</keyword>
<dbReference type="GO" id="GO:0003700">
    <property type="term" value="F:DNA-binding transcription factor activity"/>
    <property type="evidence" value="ECO:0007669"/>
    <property type="project" value="TreeGrafter"/>
</dbReference>
<dbReference type="SUPFAM" id="SSF48498">
    <property type="entry name" value="Tetracyclin repressor-like, C-terminal domain"/>
    <property type="match status" value="1"/>
</dbReference>
<dbReference type="AlphaFoldDB" id="A0A7Y9J7T0"/>
<feature type="DNA-binding region" description="H-T-H motif" evidence="4">
    <location>
        <begin position="30"/>
        <end position="49"/>
    </location>
</feature>
<dbReference type="InterPro" id="IPR001647">
    <property type="entry name" value="HTH_TetR"/>
</dbReference>
<dbReference type="EMBL" id="JACCBN010000001">
    <property type="protein sequence ID" value="NYD38543.1"/>
    <property type="molecule type" value="Genomic_DNA"/>
</dbReference>
<dbReference type="Pfam" id="PF00440">
    <property type="entry name" value="TetR_N"/>
    <property type="match status" value="1"/>
</dbReference>
<evidence type="ECO:0000256" key="2">
    <source>
        <dbReference type="ARBA" id="ARBA00023125"/>
    </source>
</evidence>
<protein>
    <submittedName>
        <fullName evidence="6">AcrR family transcriptional regulator</fullName>
    </submittedName>
</protein>
<dbReference type="InterPro" id="IPR050109">
    <property type="entry name" value="HTH-type_TetR-like_transc_reg"/>
</dbReference>
<accession>A0A7Y9J7T0</accession>
<evidence type="ECO:0000259" key="5">
    <source>
        <dbReference type="PROSITE" id="PS50977"/>
    </source>
</evidence>
<dbReference type="PROSITE" id="PS50977">
    <property type="entry name" value="HTH_TETR_2"/>
    <property type="match status" value="1"/>
</dbReference>
<proteinExistence type="predicted"/>
<feature type="domain" description="HTH tetR-type" evidence="5">
    <location>
        <begin position="7"/>
        <end position="67"/>
    </location>
</feature>
<reference evidence="6 7" key="1">
    <citation type="submission" date="2020-07" db="EMBL/GenBank/DDBJ databases">
        <title>Sequencing the genomes of 1000 actinobacteria strains.</title>
        <authorList>
            <person name="Klenk H.-P."/>
        </authorList>
    </citation>
    <scope>NUCLEOTIDE SEQUENCE [LARGE SCALE GENOMIC DNA]</scope>
    <source>
        <strain evidence="6 7">DSM 45772</strain>
    </source>
</reference>
<evidence type="ECO:0000313" key="7">
    <source>
        <dbReference type="Proteomes" id="UP000535890"/>
    </source>
</evidence>
<evidence type="ECO:0000256" key="3">
    <source>
        <dbReference type="ARBA" id="ARBA00023163"/>
    </source>
</evidence>
<name>A0A7Y9J7T0_9PSEU</name>
<organism evidence="6 7">
    <name type="scientific">Actinomycetospora corticicola</name>
    <dbReference type="NCBI Taxonomy" id="663602"/>
    <lineage>
        <taxon>Bacteria</taxon>
        <taxon>Bacillati</taxon>
        <taxon>Actinomycetota</taxon>
        <taxon>Actinomycetes</taxon>
        <taxon>Pseudonocardiales</taxon>
        <taxon>Pseudonocardiaceae</taxon>
        <taxon>Actinomycetospora</taxon>
    </lineage>
</organism>
<comment type="caution">
    <text evidence="6">The sequence shown here is derived from an EMBL/GenBank/DDBJ whole genome shotgun (WGS) entry which is preliminary data.</text>
</comment>
<evidence type="ECO:0000256" key="1">
    <source>
        <dbReference type="ARBA" id="ARBA00023015"/>
    </source>
</evidence>
<dbReference type="PANTHER" id="PTHR30055:SF151">
    <property type="entry name" value="TRANSCRIPTIONAL REGULATORY PROTEIN"/>
    <property type="match status" value="1"/>
</dbReference>
<dbReference type="GO" id="GO:0000976">
    <property type="term" value="F:transcription cis-regulatory region binding"/>
    <property type="evidence" value="ECO:0007669"/>
    <property type="project" value="TreeGrafter"/>
</dbReference>
<keyword evidence="1" id="KW-0805">Transcription regulation</keyword>
<dbReference type="PANTHER" id="PTHR30055">
    <property type="entry name" value="HTH-TYPE TRANSCRIPTIONAL REGULATOR RUTR"/>
    <property type="match status" value="1"/>
</dbReference>
<dbReference type="InterPro" id="IPR036271">
    <property type="entry name" value="Tet_transcr_reg_TetR-rel_C_sf"/>
</dbReference>
<dbReference type="SUPFAM" id="SSF46689">
    <property type="entry name" value="Homeodomain-like"/>
    <property type="match status" value="1"/>
</dbReference>
<evidence type="ECO:0000313" key="6">
    <source>
        <dbReference type="EMBL" id="NYD38543.1"/>
    </source>
</evidence>
<dbReference type="Proteomes" id="UP000535890">
    <property type="component" value="Unassembled WGS sequence"/>
</dbReference>
<gene>
    <name evidence="6" type="ORF">BJ983_004645</name>
</gene>
<dbReference type="Gene3D" id="1.10.10.60">
    <property type="entry name" value="Homeodomain-like"/>
    <property type="match status" value="1"/>
</dbReference>